<dbReference type="AlphaFoldDB" id="A0A2M7U115"/>
<name>A0A2M7U115_9BACT</name>
<dbReference type="Gene3D" id="3.60.15.10">
    <property type="entry name" value="Ribonuclease Z/Hydroxyacylglutathione hydrolase-like"/>
    <property type="match status" value="1"/>
</dbReference>
<evidence type="ECO:0000313" key="1">
    <source>
        <dbReference type="EMBL" id="PIZ63757.1"/>
    </source>
</evidence>
<dbReference type="SUPFAM" id="SSF56281">
    <property type="entry name" value="Metallo-hydrolase/oxidoreductase"/>
    <property type="match status" value="1"/>
</dbReference>
<dbReference type="EMBL" id="PFOB01000014">
    <property type="protein sequence ID" value="PIZ63757.1"/>
    <property type="molecule type" value="Genomic_DNA"/>
</dbReference>
<gene>
    <name evidence="1" type="ORF">COY16_01065</name>
</gene>
<proteinExistence type="predicted"/>
<dbReference type="InterPro" id="IPR036866">
    <property type="entry name" value="RibonucZ/Hydroxyglut_hydro"/>
</dbReference>
<dbReference type="Proteomes" id="UP000228503">
    <property type="component" value="Unassembled WGS sequence"/>
</dbReference>
<sequence length="236" mass="26747">MLDKQDCITPYYLVIYTLLMDIKYFGHSSFYIRTKTAKIVTDPYDSVYTGLKFPKTEADIVTISHDHNDHNSLVDIKGEPLVLTWPGEFEKNQVRITGFQSFHDKKNGEERGENVIYKFEADDFTILHCGDLGHLIQDEIVDQIGSVDVVMIPVGGLYTIDPVEAGKVLNDLEPSIVIPMHYGREDLKKETFVGLQPLEAFLKEIGATDVEPIEKLTLKREELTGESTRVVVLQNI</sequence>
<evidence type="ECO:0008006" key="3">
    <source>
        <dbReference type="Google" id="ProtNLM"/>
    </source>
</evidence>
<evidence type="ECO:0000313" key="2">
    <source>
        <dbReference type="Proteomes" id="UP000228503"/>
    </source>
</evidence>
<reference evidence="2" key="1">
    <citation type="submission" date="2017-09" db="EMBL/GenBank/DDBJ databases">
        <title>Depth-based differentiation of microbial function through sediment-hosted aquifers and enrichment of novel symbionts in the deep terrestrial subsurface.</title>
        <authorList>
            <person name="Probst A.J."/>
            <person name="Ladd B."/>
            <person name="Jarett J.K."/>
            <person name="Geller-Mcgrath D.E."/>
            <person name="Sieber C.M.K."/>
            <person name="Emerson J.B."/>
            <person name="Anantharaman K."/>
            <person name="Thomas B.C."/>
            <person name="Malmstrom R."/>
            <person name="Stieglmeier M."/>
            <person name="Klingl A."/>
            <person name="Woyke T."/>
            <person name="Ryan C.M."/>
            <person name="Banfield J.F."/>
        </authorList>
    </citation>
    <scope>NUCLEOTIDE SEQUENCE [LARGE SCALE GENOMIC DNA]</scope>
</reference>
<dbReference type="PANTHER" id="PTHR42967:SF1">
    <property type="entry name" value="MBL FOLD METALLO-HYDROLASE"/>
    <property type="match status" value="1"/>
</dbReference>
<comment type="caution">
    <text evidence="1">The sequence shown here is derived from an EMBL/GenBank/DDBJ whole genome shotgun (WGS) entry which is preliminary data.</text>
</comment>
<dbReference type="Pfam" id="PF13483">
    <property type="entry name" value="Lactamase_B_3"/>
    <property type="match status" value="1"/>
</dbReference>
<accession>A0A2M7U115</accession>
<dbReference type="PANTHER" id="PTHR42967">
    <property type="entry name" value="METAL DEPENDENT HYDROLASE"/>
    <property type="match status" value="1"/>
</dbReference>
<organism evidence="1 2">
    <name type="scientific">Candidatus Roizmanbacteria bacterium CG_4_10_14_0_2_um_filter_39_13</name>
    <dbReference type="NCBI Taxonomy" id="1974825"/>
    <lineage>
        <taxon>Bacteria</taxon>
        <taxon>Candidatus Roizmaniibacteriota</taxon>
    </lineage>
</organism>
<protein>
    <recommendedName>
        <fullName evidence="3">Lactamase</fullName>
    </recommendedName>
</protein>